<proteinExistence type="predicted"/>
<dbReference type="Proteomes" id="UP000004219">
    <property type="component" value="Unassembled WGS sequence"/>
</dbReference>
<gene>
    <name evidence="2" type="ORF">HMPREF1058_01170</name>
</gene>
<evidence type="ECO:0000313" key="3">
    <source>
        <dbReference type="Proteomes" id="UP000004219"/>
    </source>
</evidence>
<dbReference type="PANTHER" id="PTHR34585:SF22">
    <property type="entry name" value="HELIX-TURN-HELIX DOMAIN-CONTAINING PROTEIN"/>
    <property type="match status" value="1"/>
</dbReference>
<accession>I9UER0</accession>
<dbReference type="InterPro" id="IPR041657">
    <property type="entry name" value="HTH_17"/>
</dbReference>
<dbReference type="PATRIC" id="fig|997891.3.peg.1233"/>
<evidence type="ECO:0000313" key="2">
    <source>
        <dbReference type="EMBL" id="EIY80648.1"/>
    </source>
</evidence>
<keyword evidence="3" id="KW-1185">Reference proteome</keyword>
<dbReference type="EMBL" id="AGXZ01000009">
    <property type="protein sequence ID" value="EIY80648.1"/>
    <property type="molecule type" value="Genomic_DNA"/>
</dbReference>
<reference evidence="2 3" key="1">
    <citation type="submission" date="2012-02" db="EMBL/GenBank/DDBJ databases">
        <title>The Genome Sequence of Bacteroides vulgatus CL09T03C04.</title>
        <authorList>
            <consortium name="The Broad Institute Genome Sequencing Platform"/>
            <person name="Earl A."/>
            <person name="Ward D."/>
            <person name="Feldgarden M."/>
            <person name="Gevers D."/>
            <person name="Zitomersky N.L."/>
            <person name="Coyne M.J."/>
            <person name="Comstock L.E."/>
            <person name="Young S.K."/>
            <person name="Zeng Q."/>
            <person name="Gargeya S."/>
            <person name="Fitzgerald M."/>
            <person name="Haas B."/>
            <person name="Abouelleil A."/>
            <person name="Alvarado L."/>
            <person name="Arachchi H.M."/>
            <person name="Berlin A."/>
            <person name="Chapman S.B."/>
            <person name="Gearin G."/>
            <person name="Goldberg J."/>
            <person name="Griggs A."/>
            <person name="Gujja S."/>
            <person name="Hansen M."/>
            <person name="Heiman D."/>
            <person name="Howarth C."/>
            <person name="Larimer J."/>
            <person name="Lui A."/>
            <person name="MacDonald P.J.P."/>
            <person name="McCowen C."/>
            <person name="Montmayeur A."/>
            <person name="Murphy C."/>
            <person name="Neiman D."/>
            <person name="Pearson M."/>
            <person name="Priest M."/>
            <person name="Roberts A."/>
            <person name="Saif S."/>
            <person name="Shea T."/>
            <person name="Sisk P."/>
            <person name="Stolte C."/>
            <person name="Sykes S."/>
            <person name="Wortman J."/>
            <person name="Nusbaum C."/>
            <person name="Birren B."/>
        </authorList>
    </citation>
    <scope>NUCLEOTIDE SEQUENCE [LARGE SCALE GENOMIC DNA]</scope>
    <source>
        <strain evidence="2 3">CL09T03C04</strain>
    </source>
</reference>
<dbReference type="AlphaFoldDB" id="I9UER0"/>
<dbReference type="PANTHER" id="PTHR34585">
    <property type="match status" value="1"/>
</dbReference>
<evidence type="ECO:0000259" key="1">
    <source>
        <dbReference type="Pfam" id="PF12728"/>
    </source>
</evidence>
<organism evidence="2 3">
    <name type="scientific">Phocaeicola vulgatus CL09T03C04</name>
    <dbReference type="NCBI Taxonomy" id="997891"/>
    <lineage>
        <taxon>Bacteria</taxon>
        <taxon>Pseudomonadati</taxon>
        <taxon>Bacteroidota</taxon>
        <taxon>Bacteroidia</taxon>
        <taxon>Bacteroidales</taxon>
        <taxon>Bacteroidaceae</taxon>
        <taxon>Phocaeicola</taxon>
    </lineage>
</organism>
<dbReference type="Pfam" id="PF12728">
    <property type="entry name" value="HTH_17"/>
    <property type="match status" value="1"/>
</dbReference>
<name>I9UER0_PHOVU</name>
<protein>
    <recommendedName>
        <fullName evidence="1">Helix-turn-helix domain-containing protein</fullName>
    </recommendedName>
</protein>
<sequence>MEIVNIEAATFQEMKMTLKHFSTRIRQIVGKTLTKNTEEWLDNQDVCTFLKISPRTLQNLRNNGSIPYTRIERKIFYNKRDIWNFIEERNIQSNKRV</sequence>
<dbReference type="InterPro" id="IPR009061">
    <property type="entry name" value="DNA-bd_dom_put_sf"/>
</dbReference>
<dbReference type="HOGENOM" id="CLU_133781_1_1_10"/>
<comment type="caution">
    <text evidence="2">The sequence shown here is derived from an EMBL/GenBank/DDBJ whole genome shotgun (WGS) entry which is preliminary data.</text>
</comment>
<feature type="domain" description="Helix-turn-helix" evidence="1">
    <location>
        <begin position="40"/>
        <end position="89"/>
    </location>
</feature>
<dbReference type="SUPFAM" id="SSF46955">
    <property type="entry name" value="Putative DNA-binding domain"/>
    <property type="match status" value="1"/>
</dbReference>